<dbReference type="PANTHER" id="PTHR43515:SF1">
    <property type="entry name" value="THREONINE SYNTHASE-LIKE 1"/>
    <property type="match status" value="1"/>
</dbReference>
<comment type="similarity">
    <text evidence="2">Belongs to the threonine synthase family.</text>
</comment>
<dbReference type="Pfam" id="PF00291">
    <property type="entry name" value="PALP"/>
    <property type="match status" value="1"/>
</dbReference>
<feature type="domain" description="Threonine synthase N-terminal" evidence="7">
    <location>
        <begin position="2"/>
        <end position="78"/>
    </location>
</feature>
<dbReference type="SUPFAM" id="SSF53686">
    <property type="entry name" value="Tryptophan synthase beta subunit-like PLP-dependent enzymes"/>
    <property type="match status" value="1"/>
</dbReference>
<organism evidence="8 9">
    <name type="scientific">Sebaldella termitidis (strain ATCC 33386 / NCTC 11300)</name>
    <dbReference type="NCBI Taxonomy" id="526218"/>
    <lineage>
        <taxon>Bacteria</taxon>
        <taxon>Fusobacteriati</taxon>
        <taxon>Fusobacteriota</taxon>
        <taxon>Fusobacteriia</taxon>
        <taxon>Fusobacteriales</taxon>
        <taxon>Leptotrichiaceae</taxon>
        <taxon>Sebaldella</taxon>
    </lineage>
</organism>
<dbReference type="InterPro" id="IPR037158">
    <property type="entry name" value="Thr_synth_N_sf"/>
</dbReference>
<keyword evidence="8" id="KW-0456">Lyase</keyword>
<dbReference type="EC" id="4.2.3.1" evidence="4"/>
<dbReference type="EMBL" id="CP001739">
    <property type="protein sequence ID" value="ACZ09122.1"/>
    <property type="molecule type" value="Genomic_DNA"/>
</dbReference>
<dbReference type="InterPro" id="IPR029144">
    <property type="entry name" value="Thr_synth_N"/>
</dbReference>
<evidence type="ECO:0000256" key="4">
    <source>
        <dbReference type="NCBIfam" id="TIGR00260"/>
    </source>
</evidence>
<dbReference type="Gene3D" id="3.90.1380.10">
    <property type="entry name" value="Threonine synthase, N-terminal domain"/>
    <property type="match status" value="1"/>
</dbReference>
<keyword evidence="9" id="KW-1185">Reference proteome</keyword>
<evidence type="ECO:0000259" key="7">
    <source>
        <dbReference type="Pfam" id="PF14821"/>
    </source>
</evidence>
<accession>D1AKK6</accession>
<evidence type="ECO:0000313" key="8">
    <source>
        <dbReference type="EMBL" id="ACZ09122.1"/>
    </source>
</evidence>
<dbReference type="AlphaFoldDB" id="D1AKK6"/>
<comment type="cofactor">
    <cofactor evidence="1 5">
        <name>pyridoxal 5'-phosphate</name>
        <dbReference type="ChEBI" id="CHEBI:597326"/>
    </cofactor>
</comment>
<dbReference type="PANTHER" id="PTHR43515">
    <property type="entry name" value="THREONINE SYNTHASE-LIKE 1"/>
    <property type="match status" value="1"/>
</dbReference>
<feature type="modified residue" description="N6-(pyridoxal phosphate)lysine" evidence="5">
    <location>
        <position position="112"/>
    </location>
</feature>
<dbReference type="GO" id="GO:0004795">
    <property type="term" value="F:threonine synthase activity"/>
    <property type="evidence" value="ECO:0007669"/>
    <property type="project" value="UniProtKB-UniRule"/>
</dbReference>
<gene>
    <name evidence="8" type="ordered locus">Sterm_2268</name>
</gene>
<dbReference type="InterPro" id="IPR036052">
    <property type="entry name" value="TrpB-like_PALP_sf"/>
</dbReference>
<dbReference type="Gene3D" id="3.40.50.1100">
    <property type="match status" value="2"/>
</dbReference>
<dbReference type="Proteomes" id="UP000000845">
    <property type="component" value="Chromosome"/>
</dbReference>
<dbReference type="STRING" id="526218.Sterm_2268"/>
<dbReference type="Pfam" id="PF14821">
    <property type="entry name" value="Thr_synth_N"/>
    <property type="match status" value="1"/>
</dbReference>
<dbReference type="GO" id="GO:0009088">
    <property type="term" value="P:threonine biosynthetic process"/>
    <property type="evidence" value="ECO:0007669"/>
    <property type="project" value="UniProtKB-UniRule"/>
</dbReference>
<dbReference type="RefSeq" id="WP_012861716.1">
    <property type="nucleotide sequence ID" value="NC_013517.1"/>
</dbReference>
<evidence type="ECO:0000256" key="5">
    <source>
        <dbReference type="PIRSR" id="PIRSR604450-51"/>
    </source>
</evidence>
<reference evidence="8 9" key="2">
    <citation type="journal article" date="2010" name="Stand. Genomic Sci.">
        <title>Complete genome sequence of Sebaldella termitidis type strain (NCTC 11300).</title>
        <authorList>
            <person name="Harmon-Smith M."/>
            <person name="Celia L."/>
            <person name="Chertkov O."/>
            <person name="Lapidus A."/>
            <person name="Copeland A."/>
            <person name="Glavina Del Rio T."/>
            <person name="Nolan M."/>
            <person name="Lucas S."/>
            <person name="Tice H."/>
            <person name="Cheng J.F."/>
            <person name="Han C."/>
            <person name="Detter J.C."/>
            <person name="Bruce D."/>
            <person name="Goodwin L."/>
            <person name="Pitluck S."/>
            <person name="Pati A."/>
            <person name="Liolios K."/>
            <person name="Ivanova N."/>
            <person name="Mavromatis K."/>
            <person name="Mikhailova N."/>
            <person name="Chen A."/>
            <person name="Palaniappan K."/>
            <person name="Land M."/>
            <person name="Hauser L."/>
            <person name="Chang Y.J."/>
            <person name="Jeffries C.D."/>
            <person name="Brettin T."/>
            <person name="Goker M."/>
            <person name="Beck B."/>
            <person name="Bristow J."/>
            <person name="Eisen J.A."/>
            <person name="Markowitz V."/>
            <person name="Hugenholtz P."/>
            <person name="Kyrpides N.C."/>
            <person name="Klenk H.P."/>
            <person name="Chen F."/>
        </authorList>
    </citation>
    <scope>NUCLEOTIDE SEQUENCE [LARGE SCALE GENOMIC DNA]</scope>
    <source>
        <strain evidence="9">ATCC 33386 / NCTC 11300</strain>
    </source>
</reference>
<dbReference type="NCBIfam" id="TIGR00260">
    <property type="entry name" value="thrC"/>
    <property type="match status" value="1"/>
</dbReference>
<reference evidence="9" key="1">
    <citation type="submission" date="2009-09" db="EMBL/GenBank/DDBJ databases">
        <title>The complete chromosome of Sebaldella termitidis ATCC 33386.</title>
        <authorList>
            <consortium name="US DOE Joint Genome Institute (JGI-PGF)"/>
            <person name="Lucas S."/>
            <person name="Copeland A."/>
            <person name="Lapidus A."/>
            <person name="Glavina del Rio T."/>
            <person name="Dalin E."/>
            <person name="Tice H."/>
            <person name="Bruce D."/>
            <person name="Goodwin L."/>
            <person name="Pitluck S."/>
            <person name="Kyrpides N."/>
            <person name="Mavromatis K."/>
            <person name="Ivanova N."/>
            <person name="Mikhailova N."/>
            <person name="Sims D."/>
            <person name="Meincke L."/>
            <person name="Brettin T."/>
            <person name="Detter J.C."/>
            <person name="Han C."/>
            <person name="Larimer F."/>
            <person name="Land M."/>
            <person name="Hauser L."/>
            <person name="Markowitz V."/>
            <person name="Cheng J.F."/>
            <person name="Hugenholtz P."/>
            <person name="Woyke T."/>
            <person name="Wu D."/>
            <person name="Eisen J.A."/>
        </authorList>
    </citation>
    <scope>NUCLEOTIDE SEQUENCE [LARGE SCALE GENOMIC DNA]</scope>
    <source>
        <strain evidence="9">ATCC 33386 / NCTC 11300</strain>
    </source>
</reference>
<evidence type="ECO:0000313" key="9">
    <source>
        <dbReference type="Proteomes" id="UP000000845"/>
    </source>
</evidence>
<evidence type="ECO:0000256" key="1">
    <source>
        <dbReference type="ARBA" id="ARBA00001933"/>
    </source>
</evidence>
<sequence length="497" mass="55853">MNYKSTRNNEKTVNSSYAVLHGLAGDGGLYIPENLPSVDLNYDILKDMSYQETAFYVLKEFFPDLGDEELKKSINNAYNTDTFNTPEIAPVAKLDQNISLTELFHGRTLAFKDLALSLFPYLLTASKKAENEKNDILILTATSGDTGKAALEGFRDVPGIKIIVFYPKNGVSPMQEDQMRKQLGGNVDIVAIEGNFDDAQSAVKDIFSSQEFKNLCQENNTTFSSANSINIGRLFPQIVYYVTTYVNLRNKGIITENEKFNVVVPTGNFGNILAAFIAKKMGIPIDKLISASNENNVLADFFKTGTYNKERPFYTTNSPSMDILLSSNFERYLYYVTGENSSRISELMENLMKNNTLSVTEDELTEIQKEFYGDFATENETVDSIKKVYSKFSYLMDPHTAVGYAVLEKYLKESGDKTHSVIISTAHPYKFPYAAASALNLSEKENPYEMLDDLSAVCGINLPKQLEELKTLPLRFSVIINKNKISDYVRNKITEKK</sequence>
<feature type="domain" description="Tryptophan synthase beta chain-like PALP" evidence="6">
    <location>
        <begin position="94"/>
        <end position="424"/>
    </location>
</feature>
<protein>
    <recommendedName>
        <fullName evidence="4">Threonine synthase</fullName>
        <ecNumber evidence="4">4.2.3.1</ecNumber>
    </recommendedName>
</protein>
<evidence type="ECO:0000259" key="6">
    <source>
        <dbReference type="Pfam" id="PF00291"/>
    </source>
</evidence>
<dbReference type="InterPro" id="IPR001926">
    <property type="entry name" value="TrpB-like_PALP"/>
</dbReference>
<keyword evidence="3 5" id="KW-0663">Pyridoxal phosphate</keyword>
<evidence type="ECO:0000256" key="2">
    <source>
        <dbReference type="ARBA" id="ARBA00005517"/>
    </source>
</evidence>
<dbReference type="GO" id="GO:0005737">
    <property type="term" value="C:cytoplasm"/>
    <property type="evidence" value="ECO:0007669"/>
    <property type="project" value="TreeGrafter"/>
</dbReference>
<dbReference type="KEGG" id="str:Sterm_2268"/>
<proteinExistence type="inferred from homology"/>
<dbReference type="InterPro" id="IPR004450">
    <property type="entry name" value="Thr_synthase-like"/>
</dbReference>
<dbReference type="HOGENOM" id="CLU_015170_3_1_0"/>
<name>D1AKK6_SEBTE</name>
<evidence type="ECO:0000256" key="3">
    <source>
        <dbReference type="ARBA" id="ARBA00022898"/>
    </source>
</evidence>
<dbReference type="CDD" id="cd01560">
    <property type="entry name" value="Thr-synth_2"/>
    <property type="match status" value="1"/>
</dbReference>
<dbReference type="eggNOG" id="COG0498">
    <property type="taxonomic scope" value="Bacteria"/>
</dbReference>